<accession>A0A1I0W750</accession>
<evidence type="ECO:0000313" key="2">
    <source>
        <dbReference type="Proteomes" id="UP000198796"/>
    </source>
</evidence>
<dbReference type="OrthoDB" id="7846781at2"/>
<dbReference type="STRING" id="871651.SAMN05421688_1103"/>
<name>A0A1I0W750_9RHOB</name>
<dbReference type="EMBL" id="FOJU01000002">
    <property type="protein sequence ID" value="SFA84585.1"/>
    <property type="molecule type" value="Genomic_DNA"/>
</dbReference>
<dbReference type="RefSeq" id="WP_092061455.1">
    <property type="nucleotide sequence ID" value="NZ_FOJU01000002.1"/>
</dbReference>
<reference evidence="1 2" key="1">
    <citation type="submission" date="2016-10" db="EMBL/GenBank/DDBJ databases">
        <authorList>
            <person name="de Groot N.N."/>
        </authorList>
    </citation>
    <scope>NUCLEOTIDE SEQUENCE [LARGE SCALE GENOMIC DNA]</scope>
    <source>
        <strain evidence="1 2">DSM 29316</strain>
    </source>
</reference>
<evidence type="ECO:0000313" key="1">
    <source>
        <dbReference type="EMBL" id="SFA84585.1"/>
    </source>
</evidence>
<keyword evidence="2" id="KW-1185">Reference proteome</keyword>
<protein>
    <recommendedName>
        <fullName evidence="3">TnsA endonuclease N terminal</fullName>
    </recommendedName>
</protein>
<proteinExistence type="predicted"/>
<gene>
    <name evidence="1" type="ORF">SAMN05421688_1103</name>
</gene>
<dbReference type="Proteomes" id="UP000198796">
    <property type="component" value="Unassembled WGS sequence"/>
</dbReference>
<evidence type="ECO:0008006" key="3">
    <source>
        <dbReference type="Google" id="ProtNLM"/>
    </source>
</evidence>
<sequence>MLELPDGNIVLPRPPQNARKVAKGRRNHFTGQTNVGADEESGMDIESYTELQVLLALLARPGTVHVENQVEFSFTAQDGGTNRHFFDFRATKADGSRTAIMVKAAYRFGQAKMREELSYIASKVPKSFADRVEVVTEKNLLPSEIYNSEMMHQMRRPVPDTDAAARQAIRNIRGHVLIRDLVEVIGYGGDGFQALVRLIRSHELKLTRQERISYETYVTRSRYDA</sequence>
<dbReference type="AlphaFoldDB" id="A0A1I0W750"/>
<organism evidence="1 2">
    <name type="scientific">Poseidonocella pacifica</name>
    <dbReference type="NCBI Taxonomy" id="871651"/>
    <lineage>
        <taxon>Bacteria</taxon>
        <taxon>Pseudomonadati</taxon>
        <taxon>Pseudomonadota</taxon>
        <taxon>Alphaproteobacteria</taxon>
        <taxon>Rhodobacterales</taxon>
        <taxon>Roseobacteraceae</taxon>
        <taxon>Poseidonocella</taxon>
    </lineage>
</organism>